<keyword evidence="3" id="KW-0786">Thiamine pyrophosphate</keyword>
<dbReference type="SUPFAM" id="SSF52518">
    <property type="entry name" value="Thiamin diphosphate-binding fold (THDP-binding)"/>
    <property type="match status" value="1"/>
</dbReference>
<dbReference type="Proteomes" id="UP000179797">
    <property type="component" value="Unassembled WGS sequence"/>
</dbReference>
<evidence type="ECO:0000313" key="6">
    <source>
        <dbReference type="Proteomes" id="UP000179797"/>
    </source>
</evidence>
<dbReference type="Pfam" id="PF00456">
    <property type="entry name" value="Transketolase_N"/>
    <property type="match status" value="1"/>
</dbReference>
<proteinExistence type="inferred from homology"/>
<organism evidence="5 6">
    <name type="scientific">Flammeovirga pacifica</name>
    <dbReference type="NCBI Taxonomy" id="915059"/>
    <lineage>
        <taxon>Bacteria</taxon>
        <taxon>Pseudomonadati</taxon>
        <taxon>Bacteroidota</taxon>
        <taxon>Cytophagia</taxon>
        <taxon>Cytophagales</taxon>
        <taxon>Flammeovirgaceae</taxon>
        <taxon>Flammeovirga</taxon>
    </lineage>
</organism>
<name>A0A1S1Z5B0_FLAPC</name>
<reference evidence="5 6" key="1">
    <citation type="journal article" date="2012" name="Int. J. Syst. Evol. Microbiol.">
        <title>Flammeovirga pacifica sp. nov., isolated from deep-sea sediment.</title>
        <authorList>
            <person name="Xu H."/>
            <person name="Fu Y."/>
            <person name="Yang N."/>
            <person name="Ding Z."/>
            <person name="Lai Q."/>
            <person name="Zeng R."/>
        </authorList>
    </citation>
    <scope>NUCLEOTIDE SEQUENCE [LARGE SCALE GENOMIC DNA]</scope>
    <source>
        <strain evidence="6">DSM 24597 / LMG 26175 / WPAGA1</strain>
    </source>
</reference>
<comment type="cofactor">
    <cofactor evidence="1">
        <name>thiamine diphosphate</name>
        <dbReference type="ChEBI" id="CHEBI:58937"/>
    </cofactor>
</comment>
<comment type="caution">
    <text evidence="5">The sequence shown here is derived from an EMBL/GenBank/DDBJ whole genome shotgun (WGS) entry which is preliminary data.</text>
</comment>
<dbReference type="InterPro" id="IPR029061">
    <property type="entry name" value="THDP-binding"/>
</dbReference>
<evidence type="ECO:0000256" key="3">
    <source>
        <dbReference type="ARBA" id="ARBA00023052"/>
    </source>
</evidence>
<dbReference type="PANTHER" id="PTHR47514">
    <property type="entry name" value="TRANSKETOLASE N-TERMINAL SECTION-RELATED"/>
    <property type="match status" value="1"/>
</dbReference>
<dbReference type="PANTHER" id="PTHR47514:SF1">
    <property type="entry name" value="TRANSKETOLASE N-TERMINAL SECTION-RELATED"/>
    <property type="match status" value="1"/>
</dbReference>
<comment type="similarity">
    <text evidence="2">Belongs to the transketolase family.</text>
</comment>
<gene>
    <name evidence="5" type="ORF">NH26_07070</name>
</gene>
<dbReference type="InterPro" id="IPR005474">
    <property type="entry name" value="Transketolase_N"/>
</dbReference>
<protein>
    <submittedName>
        <fullName evidence="5">Transketolase</fullName>
    </submittedName>
</protein>
<sequence>MAEIAELKRVASQVRRDIVRMVNAAGNGHPGGALGCADLLVALYFKHMEHNTEFSMDAKNEDVFYLSNGHISAVFYSTLARAGYFPVAELATHRKIDSRLQGHPTPYEHLEGVRMASGSLGQGLSVAAGTALTKKLNGDDKMVYCLMGDGEQQEGQVWEAAMYAAHNKIDNLVGVIDYNNRQIDGDVSDVLSLIDIEAKYKAFGWETIVADGNDMEKLDAALTKAKELSGNGKPIMIIMKTEMGFPIDFMVGTHKWHGVAPNAEQTEAALSQLEETLGDF</sequence>
<evidence type="ECO:0000313" key="5">
    <source>
        <dbReference type="EMBL" id="OHX68478.1"/>
    </source>
</evidence>
<dbReference type="CDD" id="cd02012">
    <property type="entry name" value="TPP_TK"/>
    <property type="match status" value="1"/>
</dbReference>
<evidence type="ECO:0000259" key="4">
    <source>
        <dbReference type="Pfam" id="PF00456"/>
    </source>
</evidence>
<feature type="domain" description="Transketolase N-terminal" evidence="4">
    <location>
        <begin position="9"/>
        <end position="269"/>
    </location>
</feature>
<dbReference type="OrthoDB" id="8732661at2"/>
<evidence type="ECO:0000256" key="2">
    <source>
        <dbReference type="ARBA" id="ARBA00007131"/>
    </source>
</evidence>
<dbReference type="STRING" id="915059.NH26_07070"/>
<dbReference type="EMBL" id="JRYR02000001">
    <property type="protein sequence ID" value="OHX68478.1"/>
    <property type="molecule type" value="Genomic_DNA"/>
</dbReference>
<keyword evidence="6" id="KW-1185">Reference proteome</keyword>
<dbReference type="AlphaFoldDB" id="A0A1S1Z5B0"/>
<evidence type="ECO:0000256" key="1">
    <source>
        <dbReference type="ARBA" id="ARBA00001964"/>
    </source>
</evidence>
<dbReference type="Gene3D" id="3.40.50.970">
    <property type="match status" value="1"/>
</dbReference>
<accession>A0A1S1Z5B0</accession>